<proteinExistence type="predicted"/>
<accession>A0A8C6SXP9</accession>
<name>A0A8C6SXP9_9GOBI</name>
<evidence type="ECO:0000313" key="1">
    <source>
        <dbReference type="Ensembl" id="ENSNMLP00000011721.1"/>
    </source>
</evidence>
<reference evidence="1" key="1">
    <citation type="submission" date="2025-08" db="UniProtKB">
        <authorList>
            <consortium name="Ensembl"/>
        </authorList>
    </citation>
    <scope>IDENTIFICATION</scope>
</reference>
<sequence length="147" mass="17537">MDSIDHMLADPLDSKEGNNSSNITEDLIFLLCAAPSSLFRDGYFNPEVVKYRQLCAKSQKRRRLYFLQQYYHKLLKRFLSLERYYFSTTTKINQSITQIKRHICCFRRSFWIMPFTMARTVHQNEKLRVKIMLKCVSRGLEEDSTAY</sequence>
<evidence type="ECO:0000313" key="2">
    <source>
        <dbReference type="Proteomes" id="UP000694523"/>
    </source>
</evidence>
<dbReference type="Ensembl" id="ENSNMLT00000013251.1">
    <property type="protein sequence ID" value="ENSNMLP00000011721.1"/>
    <property type="gene ID" value="ENSNMLG00000008014.1"/>
</dbReference>
<reference evidence="1" key="2">
    <citation type="submission" date="2025-09" db="UniProtKB">
        <authorList>
            <consortium name="Ensembl"/>
        </authorList>
    </citation>
    <scope>IDENTIFICATION</scope>
</reference>
<keyword evidence="2" id="KW-1185">Reference proteome</keyword>
<dbReference type="Proteomes" id="UP000694523">
    <property type="component" value="Unplaced"/>
</dbReference>
<protein>
    <submittedName>
        <fullName evidence="1">Uncharacterized protein</fullName>
    </submittedName>
</protein>
<dbReference type="AlphaFoldDB" id="A0A8C6SXP9"/>
<organism evidence="1 2">
    <name type="scientific">Neogobius melanostomus</name>
    <name type="common">round goby</name>
    <dbReference type="NCBI Taxonomy" id="47308"/>
    <lineage>
        <taxon>Eukaryota</taxon>
        <taxon>Metazoa</taxon>
        <taxon>Chordata</taxon>
        <taxon>Craniata</taxon>
        <taxon>Vertebrata</taxon>
        <taxon>Euteleostomi</taxon>
        <taxon>Actinopterygii</taxon>
        <taxon>Neopterygii</taxon>
        <taxon>Teleostei</taxon>
        <taxon>Neoteleostei</taxon>
        <taxon>Acanthomorphata</taxon>
        <taxon>Gobiaria</taxon>
        <taxon>Gobiiformes</taxon>
        <taxon>Gobioidei</taxon>
        <taxon>Gobiidae</taxon>
        <taxon>Benthophilinae</taxon>
        <taxon>Neogobiini</taxon>
        <taxon>Neogobius</taxon>
    </lineage>
</organism>